<dbReference type="AlphaFoldDB" id="A0A0C2FGG8"/>
<evidence type="ECO:0000313" key="2">
    <source>
        <dbReference type="Proteomes" id="UP000054047"/>
    </source>
</evidence>
<reference evidence="1 2" key="1">
    <citation type="submission" date="2013-12" db="EMBL/GenBank/DDBJ databases">
        <title>Draft genome of the parsitic nematode Ancylostoma duodenale.</title>
        <authorList>
            <person name="Mitreva M."/>
        </authorList>
    </citation>
    <scope>NUCLEOTIDE SEQUENCE [LARGE SCALE GENOMIC DNA]</scope>
    <source>
        <strain evidence="1 2">Zhejiang</strain>
    </source>
</reference>
<name>A0A0C2FGG8_9BILA</name>
<dbReference type="EMBL" id="KN780665">
    <property type="protein sequence ID" value="KIH44051.1"/>
    <property type="molecule type" value="Genomic_DNA"/>
</dbReference>
<dbReference type="Proteomes" id="UP000054047">
    <property type="component" value="Unassembled WGS sequence"/>
</dbReference>
<sequence length="64" mass="7180">MDPVEAGEWLVGRPQQLVFLTGLDPNNKESHSALVSTFGLQQEITVLTARKAKDEKLDVGFYQY</sequence>
<keyword evidence="2" id="KW-1185">Reference proteome</keyword>
<proteinExistence type="predicted"/>
<protein>
    <submittedName>
        <fullName evidence="1">Uncharacterized protein</fullName>
    </submittedName>
</protein>
<accession>A0A0C2FGG8</accession>
<gene>
    <name evidence="1" type="ORF">ANCDUO_25935</name>
</gene>
<organism evidence="1 2">
    <name type="scientific">Ancylostoma duodenale</name>
    <dbReference type="NCBI Taxonomy" id="51022"/>
    <lineage>
        <taxon>Eukaryota</taxon>
        <taxon>Metazoa</taxon>
        <taxon>Ecdysozoa</taxon>
        <taxon>Nematoda</taxon>
        <taxon>Chromadorea</taxon>
        <taxon>Rhabditida</taxon>
        <taxon>Rhabditina</taxon>
        <taxon>Rhabditomorpha</taxon>
        <taxon>Strongyloidea</taxon>
        <taxon>Ancylostomatidae</taxon>
        <taxon>Ancylostomatinae</taxon>
        <taxon>Ancylostoma</taxon>
    </lineage>
</organism>
<evidence type="ECO:0000313" key="1">
    <source>
        <dbReference type="EMBL" id="KIH44051.1"/>
    </source>
</evidence>